<evidence type="ECO:0000256" key="4">
    <source>
        <dbReference type="PROSITE-ProRule" id="PRU00330"/>
    </source>
</evidence>
<protein>
    <submittedName>
        <fullName evidence="7">Ubiquitin-protein ligase</fullName>
    </submittedName>
</protein>
<dbReference type="Pfam" id="PF00888">
    <property type="entry name" value="Cullin"/>
    <property type="match status" value="1"/>
</dbReference>
<dbReference type="FunFam" id="1.20.1310.10:FF:000002">
    <property type="entry name" value="cullin-3 isoform X1"/>
    <property type="match status" value="1"/>
</dbReference>
<dbReference type="SMART" id="SM00182">
    <property type="entry name" value="CULLIN"/>
    <property type="match status" value="1"/>
</dbReference>
<evidence type="ECO:0000256" key="2">
    <source>
        <dbReference type="ARBA" id="ARBA00022499"/>
    </source>
</evidence>
<dbReference type="FunFam" id="1.20.1310.10:FF:000001">
    <property type="entry name" value="Cullin 3"/>
    <property type="match status" value="1"/>
</dbReference>
<gene>
    <name evidence="7" type="ORF">NADFUDRAFT_41142</name>
</gene>
<dbReference type="FunFam" id="1.10.10.10:FF:000014">
    <property type="entry name" value="Cullin 1"/>
    <property type="match status" value="1"/>
</dbReference>
<dbReference type="EMBL" id="KV454408">
    <property type="protein sequence ID" value="ODQ66503.1"/>
    <property type="molecule type" value="Genomic_DNA"/>
</dbReference>
<name>A0A1E3PM44_9ASCO</name>
<dbReference type="SUPFAM" id="SSF74788">
    <property type="entry name" value="Cullin repeat-like"/>
    <property type="match status" value="1"/>
</dbReference>
<dbReference type="InterPro" id="IPR019559">
    <property type="entry name" value="Cullin_neddylation_domain"/>
</dbReference>
<evidence type="ECO:0000313" key="7">
    <source>
        <dbReference type="EMBL" id="ODQ66503.1"/>
    </source>
</evidence>
<feature type="domain" description="Cullin family profile" evidence="6">
    <location>
        <begin position="415"/>
        <end position="653"/>
    </location>
</feature>
<dbReference type="Gene3D" id="1.20.1310.10">
    <property type="entry name" value="Cullin Repeats"/>
    <property type="match status" value="4"/>
</dbReference>
<dbReference type="PANTHER" id="PTHR11932">
    <property type="entry name" value="CULLIN"/>
    <property type="match status" value="1"/>
</dbReference>
<dbReference type="Pfam" id="PF26557">
    <property type="entry name" value="Cullin_AB"/>
    <property type="match status" value="1"/>
</dbReference>
<dbReference type="InterPro" id="IPR045093">
    <property type="entry name" value="Cullin"/>
</dbReference>
<proteinExistence type="inferred from homology"/>
<keyword evidence="8" id="KW-1185">Reference proteome</keyword>
<dbReference type="SUPFAM" id="SSF46785">
    <property type="entry name" value="Winged helix' DNA-binding domain"/>
    <property type="match status" value="1"/>
</dbReference>
<dbReference type="Proteomes" id="UP000095009">
    <property type="component" value="Unassembled WGS sequence"/>
</dbReference>
<dbReference type="InterPro" id="IPR016159">
    <property type="entry name" value="Cullin_repeat-like_dom_sf"/>
</dbReference>
<evidence type="ECO:0000259" key="6">
    <source>
        <dbReference type="PROSITE" id="PS50069"/>
    </source>
</evidence>
<evidence type="ECO:0000256" key="3">
    <source>
        <dbReference type="ARBA" id="ARBA00022843"/>
    </source>
</evidence>
<dbReference type="Gene3D" id="3.30.230.130">
    <property type="entry name" value="Cullin, Chain C, Domain 2"/>
    <property type="match status" value="1"/>
</dbReference>
<dbReference type="GO" id="GO:0006511">
    <property type="term" value="P:ubiquitin-dependent protein catabolic process"/>
    <property type="evidence" value="ECO:0007669"/>
    <property type="project" value="InterPro"/>
</dbReference>
<dbReference type="InterPro" id="IPR036317">
    <property type="entry name" value="Cullin_homology_sf"/>
</dbReference>
<dbReference type="GO" id="GO:0016874">
    <property type="term" value="F:ligase activity"/>
    <property type="evidence" value="ECO:0007669"/>
    <property type="project" value="UniProtKB-KW"/>
</dbReference>
<dbReference type="OrthoDB" id="27073at2759"/>
<dbReference type="SUPFAM" id="SSF75632">
    <property type="entry name" value="Cullin homology domain"/>
    <property type="match status" value="1"/>
</dbReference>
<keyword evidence="3" id="KW-0832">Ubl conjugation</keyword>
<dbReference type="InterPro" id="IPR036390">
    <property type="entry name" value="WH_DNA-bd_sf"/>
</dbReference>
<dbReference type="Pfam" id="PF10557">
    <property type="entry name" value="Cullin_Nedd8"/>
    <property type="match status" value="1"/>
</dbReference>
<dbReference type="InterPro" id="IPR016158">
    <property type="entry name" value="Cullin_homology"/>
</dbReference>
<dbReference type="PROSITE" id="PS50069">
    <property type="entry name" value="CULLIN_2"/>
    <property type="match status" value="1"/>
</dbReference>
<dbReference type="InterPro" id="IPR001373">
    <property type="entry name" value="Cullin_N"/>
</dbReference>
<accession>A0A1E3PM44</accession>
<organism evidence="7 8">
    <name type="scientific">Nadsonia fulvescens var. elongata DSM 6958</name>
    <dbReference type="NCBI Taxonomy" id="857566"/>
    <lineage>
        <taxon>Eukaryota</taxon>
        <taxon>Fungi</taxon>
        <taxon>Dikarya</taxon>
        <taxon>Ascomycota</taxon>
        <taxon>Saccharomycotina</taxon>
        <taxon>Dipodascomycetes</taxon>
        <taxon>Dipodascales</taxon>
        <taxon>Dipodascales incertae sedis</taxon>
        <taxon>Nadsonia</taxon>
    </lineage>
</organism>
<sequence length="786" mass="90698">MIPNGRRAKIRAPRKNLNLEVDFDASWALLAPAISQIYKKNASQLSFEQLYRTTYTLVLRKHGKQLYEAVSQEVTSLLMFIIESKIRPFINGGMNSSIITNNIEFLREVKIQWIDHCTCMKMISDIMMYLDRVYSKESHKLPIYDVGIEKFRDTFIRGSSKKLGDAIFNTIIEEITKDRNGEIIDKFTIKSLIQMLEALPEVRSDSDSVYASTFEHMLIDSAEKYYTDAAKKTLEDSHDAALYIRKIDAWLEDETRRCKMYLPDSTLHKLLPVIEEVLITRRIRTVLEFAGTGLKFWIENKRVEEIGLVYKLISRVSLEHQDIKELFAEIIDKAGTSVTEKAKHDTEQARIAKVEKNKSKATIMNPTTISINWVDDVLKLKDSYDAILKSALQNDRNIHATIDKAFADFINRNEKVAEYVSLFIDENLKKTLKGKSDQEVEAVLEKAIILFRFISDKDLFEQYYKAHLAKRLLNARSISEDAEKNLIAKIKIEVGTAFTSKLEGMFRDMNVSRDAMTLYNESQKSSDLDDSKRGPVDLSVNVLTSTYWPTTIVNAQTKCVLPSDVEKTRIAFETFYLSRHSGRILSWNYNMGTADVKARFKKRVHEINMPTLCMVILMLFNNVPEGEFLTFEQIQDLTSIPTSELTRHLQSIAVAHTTRILTKEPMSKNIKPTDKFSFNANFESPKLKIRVLAVSSGNKVENDIERKETLQKVEQDRKYETDAAIVRIMKTRKTLDHDSLIAETTKQLMIRFRPTLSLIKYRIDALIETEYLERDPDNRTIYNYLA</sequence>
<comment type="similarity">
    <text evidence="1 4 5">Belongs to the cullin family.</text>
</comment>
<dbReference type="AlphaFoldDB" id="A0A1E3PM44"/>
<dbReference type="InterPro" id="IPR059120">
    <property type="entry name" value="Cullin-like_AB"/>
</dbReference>
<dbReference type="GO" id="GO:0031625">
    <property type="term" value="F:ubiquitin protein ligase binding"/>
    <property type="evidence" value="ECO:0007669"/>
    <property type="project" value="InterPro"/>
</dbReference>
<evidence type="ECO:0000256" key="1">
    <source>
        <dbReference type="ARBA" id="ARBA00006019"/>
    </source>
</evidence>
<dbReference type="SMART" id="SM00884">
    <property type="entry name" value="Cullin_Nedd8"/>
    <property type="match status" value="1"/>
</dbReference>
<dbReference type="InterPro" id="IPR036388">
    <property type="entry name" value="WH-like_DNA-bd_sf"/>
</dbReference>
<evidence type="ECO:0000313" key="8">
    <source>
        <dbReference type="Proteomes" id="UP000095009"/>
    </source>
</evidence>
<keyword evidence="2" id="KW-1017">Isopeptide bond</keyword>
<reference evidence="7 8" key="1">
    <citation type="journal article" date="2016" name="Proc. Natl. Acad. Sci. U.S.A.">
        <title>Comparative genomics of biotechnologically important yeasts.</title>
        <authorList>
            <person name="Riley R."/>
            <person name="Haridas S."/>
            <person name="Wolfe K.H."/>
            <person name="Lopes M.R."/>
            <person name="Hittinger C.T."/>
            <person name="Goeker M."/>
            <person name="Salamov A.A."/>
            <person name="Wisecaver J.H."/>
            <person name="Long T.M."/>
            <person name="Calvey C.H."/>
            <person name="Aerts A.L."/>
            <person name="Barry K.W."/>
            <person name="Choi C."/>
            <person name="Clum A."/>
            <person name="Coughlan A.Y."/>
            <person name="Deshpande S."/>
            <person name="Douglass A.P."/>
            <person name="Hanson S.J."/>
            <person name="Klenk H.-P."/>
            <person name="LaButti K.M."/>
            <person name="Lapidus A."/>
            <person name="Lindquist E.A."/>
            <person name="Lipzen A.M."/>
            <person name="Meier-Kolthoff J.P."/>
            <person name="Ohm R.A."/>
            <person name="Otillar R.P."/>
            <person name="Pangilinan J.L."/>
            <person name="Peng Y."/>
            <person name="Rokas A."/>
            <person name="Rosa C.A."/>
            <person name="Scheuner C."/>
            <person name="Sibirny A.A."/>
            <person name="Slot J.C."/>
            <person name="Stielow J.B."/>
            <person name="Sun H."/>
            <person name="Kurtzman C.P."/>
            <person name="Blackwell M."/>
            <person name="Grigoriev I.V."/>
            <person name="Jeffries T.W."/>
        </authorList>
    </citation>
    <scope>NUCLEOTIDE SEQUENCE [LARGE SCALE GENOMIC DNA]</scope>
    <source>
        <strain evidence="7 8">DSM 6958</strain>
    </source>
</reference>
<dbReference type="Gene3D" id="1.10.10.10">
    <property type="entry name" value="Winged helix-like DNA-binding domain superfamily/Winged helix DNA-binding domain"/>
    <property type="match status" value="1"/>
</dbReference>
<evidence type="ECO:0000256" key="5">
    <source>
        <dbReference type="RuleBase" id="RU003829"/>
    </source>
</evidence>
<dbReference type="STRING" id="857566.A0A1E3PM44"/>
<keyword evidence="7" id="KW-0436">Ligase</keyword>